<dbReference type="InterPro" id="IPR036291">
    <property type="entry name" value="NAD(P)-bd_dom_sf"/>
</dbReference>
<feature type="domain" description="D-isomer specific 2-hydroxyacid dehydrogenase catalytic" evidence="3">
    <location>
        <begin position="23"/>
        <end position="378"/>
    </location>
</feature>
<dbReference type="SUPFAM" id="SSF51735">
    <property type="entry name" value="NAD(P)-binding Rossmann-fold domains"/>
    <property type="match status" value="1"/>
</dbReference>
<dbReference type="InterPro" id="IPR050223">
    <property type="entry name" value="D-isomer_2-hydroxyacid_DH"/>
</dbReference>
<dbReference type="GO" id="GO:0051287">
    <property type="term" value="F:NAD binding"/>
    <property type="evidence" value="ECO:0007669"/>
    <property type="project" value="InterPro"/>
</dbReference>
<evidence type="ECO:0000256" key="2">
    <source>
        <dbReference type="RuleBase" id="RU003719"/>
    </source>
</evidence>
<dbReference type="PANTHER" id="PTHR10996">
    <property type="entry name" value="2-HYDROXYACID DEHYDROGENASE-RELATED"/>
    <property type="match status" value="1"/>
</dbReference>
<dbReference type="Proteomes" id="UP000596660">
    <property type="component" value="Unplaced"/>
</dbReference>
<keyword evidence="6" id="KW-1185">Reference proteome</keyword>
<reference evidence="5" key="1">
    <citation type="journal article" date="2017" name="Nature">
        <title>The genome of Chenopodium quinoa.</title>
        <authorList>
            <person name="Jarvis D.E."/>
            <person name="Ho Y.S."/>
            <person name="Lightfoot D.J."/>
            <person name="Schmoeckel S.M."/>
            <person name="Li B."/>
            <person name="Borm T.J.A."/>
            <person name="Ohyanagi H."/>
            <person name="Mineta K."/>
            <person name="Michell C.T."/>
            <person name="Saber N."/>
            <person name="Kharbatia N.M."/>
            <person name="Rupper R.R."/>
            <person name="Sharp A.R."/>
            <person name="Dally N."/>
            <person name="Boughton B.A."/>
            <person name="Woo Y.H."/>
            <person name="Gao G."/>
            <person name="Schijlen E.G.W.M."/>
            <person name="Guo X."/>
            <person name="Momin A.A."/>
            <person name="Negrao S."/>
            <person name="Al-Babili S."/>
            <person name="Gehring C."/>
            <person name="Roessner U."/>
            <person name="Jung C."/>
            <person name="Murphy K."/>
            <person name="Arold S.T."/>
            <person name="Gojobori T."/>
            <person name="van der Linden C.G."/>
            <person name="van Loo E.N."/>
            <person name="Jellen E.N."/>
            <person name="Maughan P.J."/>
            <person name="Tester M."/>
        </authorList>
    </citation>
    <scope>NUCLEOTIDE SEQUENCE [LARGE SCALE GENOMIC DNA]</scope>
    <source>
        <strain evidence="5">cv. PI 614886</strain>
    </source>
</reference>
<dbReference type="OMA" id="QITPHNA"/>
<evidence type="ECO:0000256" key="1">
    <source>
        <dbReference type="ARBA" id="ARBA00023002"/>
    </source>
</evidence>
<dbReference type="EnsemblPlants" id="AUR62017502-RA">
    <property type="protein sequence ID" value="AUR62017502-RA:cds"/>
    <property type="gene ID" value="AUR62017502"/>
</dbReference>
<sequence>MEPFDAVGADSSAIQSYLRTNGSGARALVCVWASPLRKDILDCLPSLELVVVACAGYNHIDLSECRRRGILVANVGDVSSEDVADYTVGMLLDVLRKFSAADRYVRGGVWPRPGEFPLGSSWSPSLLRCLWQIPASCQQNAHGAELNQHASAALQESLWPSCGLQPSAAGCLRTVLLVRGSLQLDVAAWTAWVAGQPPIPPLQQPHYMRGKRIGIVGLGSIGTFVANRLIPFGCTIAYNSRQKKSSVSFPYYANVYDLALDSDILILCCSLTDQTHHIIDKKVLTALGKDGYVINVGRGALINENELVQSLVEGEIGGAGLDVFEYEPNISKELFGLDNVVLSPHRAAFTPQSFKAVEDIVVANLEAFFSNKPLITPIRLE</sequence>
<dbReference type="InterPro" id="IPR006140">
    <property type="entry name" value="D-isomer_DH_NAD-bd"/>
</dbReference>
<dbReference type="InterPro" id="IPR006139">
    <property type="entry name" value="D-isomer_2_OHA_DH_cat_dom"/>
</dbReference>
<keyword evidence="1 2" id="KW-0560">Oxidoreductase</keyword>
<evidence type="ECO:0000313" key="6">
    <source>
        <dbReference type="Proteomes" id="UP000596660"/>
    </source>
</evidence>
<dbReference type="GO" id="GO:0030267">
    <property type="term" value="F:glyoxylate reductase (NADPH) activity"/>
    <property type="evidence" value="ECO:0007669"/>
    <property type="project" value="TreeGrafter"/>
</dbReference>
<dbReference type="CDD" id="cd12156">
    <property type="entry name" value="HPPR"/>
    <property type="match status" value="1"/>
</dbReference>
<dbReference type="Pfam" id="PF02826">
    <property type="entry name" value="2-Hacid_dh_C"/>
    <property type="match status" value="1"/>
</dbReference>
<dbReference type="Pfam" id="PF00389">
    <property type="entry name" value="2-Hacid_dh"/>
    <property type="match status" value="1"/>
</dbReference>
<organism evidence="5 6">
    <name type="scientific">Chenopodium quinoa</name>
    <name type="common">Quinoa</name>
    <dbReference type="NCBI Taxonomy" id="63459"/>
    <lineage>
        <taxon>Eukaryota</taxon>
        <taxon>Viridiplantae</taxon>
        <taxon>Streptophyta</taxon>
        <taxon>Embryophyta</taxon>
        <taxon>Tracheophyta</taxon>
        <taxon>Spermatophyta</taxon>
        <taxon>Magnoliopsida</taxon>
        <taxon>eudicotyledons</taxon>
        <taxon>Gunneridae</taxon>
        <taxon>Pentapetalae</taxon>
        <taxon>Caryophyllales</taxon>
        <taxon>Chenopodiaceae</taxon>
        <taxon>Chenopodioideae</taxon>
        <taxon>Atripliceae</taxon>
        <taxon>Chenopodium</taxon>
    </lineage>
</organism>
<evidence type="ECO:0008006" key="7">
    <source>
        <dbReference type="Google" id="ProtNLM"/>
    </source>
</evidence>
<dbReference type="Gene3D" id="3.40.50.720">
    <property type="entry name" value="NAD(P)-binding Rossmann-like Domain"/>
    <property type="match status" value="2"/>
</dbReference>
<protein>
    <recommendedName>
        <fullName evidence="7">Glyoxylate/hydroxypyruvate reductase HPR3</fullName>
    </recommendedName>
</protein>
<feature type="domain" description="D-isomer specific 2-hydroxyacid dehydrogenase NAD-binding" evidence="4">
    <location>
        <begin position="206"/>
        <end position="347"/>
    </location>
</feature>
<name>A0A803LRC3_CHEQI</name>
<evidence type="ECO:0000259" key="3">
    <source>
        <dbReference type="Pfam" id="PF00389"/>
    </source>
</evidence>
<comment type="similarity">
    <text evidence="2">Belongs to the D-isomer specific 2-hydroxyacid dehydrogenase family.</text>
</comment>
<dbReference type="AlphaFoldDB" id="A0A803LRC3"/>
<dbReference type="SUPFAM" id="SSF52283">
    <property type="entry name" value="Formate/glycerate dehydrogenase catalytic domain-like"/>
    <property type="match status" value="1"/>
</dbReference>
<dbReference type="PANTHER" id="PTHR10996:SF268">
    <property type="entry name" value="GLYOXYLATE_HYDROXYPYRUVATE REDUCTASE HPR3"/>
    <property type="match status" value="1"/>
</dbReference>
<dbReference type="Gramene" id="AUR62017502-RA">
    <property type="protein sequence ID" value="AUR62017502-RA:cds"/>
    <property type="gene ID" value="AUR62017502"/>
</dbReference>
<dbReference type="GO" id="GO:0005829">
    <property type="term" value="C:cytosol"/>
    <property type="evidence" value="ECO:0007669"/>
    <property type="project" value="TreeGrafter"/>
</dbReference>
<proteinExistence type="inferred from homology"/>
<dbReference type="GO" id="GO:0016618">
    <property type="term" value="F:hydroxypyruvate reductase [NAD(P)H] activity"/>
    <property type="evidence" value="ECO:0007669"/>
    <property type="project" value="TreeGrafter"/>
</dbReference>
<evidence type="ECO:0000313" key="5">
    <source>
        <dbReference type="EnsemblPlants" id="AUR62017502-RA:cds"/>
    </source>
</evidence>
<evidence type="ECO:0000259" key="4">
    <source>
        <dbReference type="Pfam" id="PF02826"/>
    </source>
</evidence>
<reference evidence="5" key="2">
    <citation type="submission" date="2021-03" db="UniProtKB">
        <authorList>
            <consortium name="EnsemblPlants"/>
        </authorList>
    </citation>
    <scope>IDENTIFICATION</scope>
</reference>
<accession>A0A803LRC3</accession>